<dbReference type="InterPro" id="IPR016035">
    <property type="entry name" value="Acyl_Trfase/lysoPLipase"/>
</dbReference>
<dbReference type="Proteomes" id="UP000183413">
    <property type="component" value="Unassembled WGS sequence"/>
</dbReference>
<feature type="active site" description="Proton acceptor; for dehydratase activity" evidence="4">
    <location>
        <position position="1195"/>
    </location>
</feature>
<protein>
    <submittedName>
        <fullName evidence="8">KR domain-containing protein</fullName>
    </submittedName>
</protein>
<dbReference type="InterPro" id="IPR042104">
    <property type="entry name" value="PKS_dehydratase_sf"/>
</dbReference>
<dbReference type="InterPro" id="IPR020841">
    <property type="entry name" value="PKS_Beta-ketoAc_synthase_dom"/>
</dbReference>
<keyword evidence="9" id="KW-1185">Reference proteome</keyword>
<keyword evidence="3" id="KW-0808">Transferase</keyword>
<reference evidence="8 9" key="1">
    <citation type="submission" date="2016-10" db="EMBL/GenBank/DDBJ databases">
        <authorList>
            <person name="de Groot N.N."/>
        </authorList>
    </citation>
    <scope>NUCLEOTIDE SEQUENCE [LARGE SCALE GENOMIC DNA]</scope>
    <source>
        <strain evidence="8 9">DSM 43067</strain>
    </source>
</reference>
<dbReference type="InterPro" id="IPR049551">
    <property type="entry name" value="PKS_DH_C"/>
</dbReference>
<dbReference type="PROSITE" id="PS52019">
    <property type="entry name" value="PKS_MFAS_DH"/>
    <property type="match status" value="1"/>
</dbReference>
<dbReference type="GO" id="GO:0005886">
    <property type="term" value="C:plasma membrane"/>
    <property type="evidence" value="ECO:0007669"/>
    <property type="project" value="TreeGrafter"/>
</dbReference>
<evidence type="ECO:0000256" key="3">
    <source>
        <dbReference type="ARBA" id="ARBA00022679"/>
    </source>
</evidence>
<dbReference type="InterPro" id="IPR016039">
    <property type="entry name" value="Thiolase-like"/>
</dbReference>
<dbReference type="PROSITE" id="PS52004">
    <property type="entry name" value="KS3_2"/>
    <property type="match status" value="1"/>
</dbReference>
<dbReference type="InterPro" id="IPR050091">
    <property type="entry name" value="PKS_NRPS_Biosynth_Enz"/>
</dbReference>
<proteinExistence type="predicted"/>
<dbReference type="InterPro" id="IPR013968">
    <property type="entry name" value="PKS_KR"/>
</dbReference>
<dbReference type="eggNOG" id="COG3321">
    <property type="taxonomic scope" value="Bacteria"/>
</dbReference>
<dbReference type="InterPro" id="IPR049900">
    <property type="entry name" value="PKS_mFAS_DH"/>
</dbReference>
<dbReference type="PANTHER" id="PTHR43775">
    <property type="entry name" value="FATTY ACID SYNTHASE"/>
    <property type="match status" value="1"/>
</dbReference>
<dbReference type="EMBL" id="FOVH01000007">
    <property type="protein sequence ID" value="SFO58995.1"/>
    <property type="molecule type" value="Genomic_DNA"/>
</dbReference>
<name>A0A1I5IEH4_9ACTN</name>
<dbReference type="InterPro" id="IPR001227">
    <property type="entry name" value="Ac_transferase_dom_sf"/>
</dbReference>
<evidence type="ECO:0000259" key="7">
    <source>
        <dbReference type="PROSITE" id="PS52019"/>
    </source>
</evidence>
<dbReference type="InterPro" id="IPR057326">
    <property type="entry name" value="KR_dom"/>
</dbReference>
<gene>
    <name evidence="8" type="ORF">SAMN04489713_107294</name>
</gene>
<feature type="domain" description="PKS/mFAS DH" evidence="7">
    <location>
        <begin position="1163"/>
        <end position="1433"/>
    </location>
</feature>
<organism evidence="8 9">
    <name type="scientific">Actinomadura madurae</name>
    <dbReference type="NCBI Taxonomy" id="1993"/>
    <lineage>
        <taxon>Bacteria</taxon>
        <taxon>Bacillati</taxon>
        <taxon>Actinomycetota</taxon>
        <taxon>Actinomycetes</taxon>
        <taxon>Streptosporangiales</taxon>
        <taxon>Thermomonosporaceae</taxon>
        <taxon>Actinomadura</taxon>
    </lineage>
</organism>
<dbReference type="GO" id="GO:0004312">
    <property type="term" value="F:fatty acid synthase activity"/>
    <property type="evidence" value="ECO:0007669"/>
    <property type="project" value="TreeGrafter"/>
</dbReference>
<dbReference type="SUPFAM" id="SSF52151">
    <property type="entry name" value="FabD/lysophospholipase-like"/>
    <property type="match status" value="1"/>
</dbReference>
<keyword evidence="2" id="KW-0597">Phosphoprotein</keyword>
<feature type="region of interest" description="Disordered" evidence="5">
    <location>
        <begin position="1478"/>
        <end position="1507"/>
    </location>
</feature>
<keyword evidence="1" id="KW-0596">Phosphopantetheine</keyword>
<evidence type="ECO:0000256" key="4">
    <source>
        <dbReference type="PROSITE-ProRule" id="PRU01363"/>
    </source>
</evidence>
<evidence type="ECO:0000256" key="2">
    <source>
        <dbReference type="ARBA" id="ARBA00022553"/>
    </source>
</evidence>
<feature type="region of interest" description="C-terminal hotdog fold" evidence="4">
    <location>
        <begin position="1297"/>
        <end position="1433"/>
    </location>
</feature>
<dbReference type="Gene3D" id="3.30.70.3290">
    <property type="match status" value="1"/>
</dbReference>
<evidence type="ECO:0000256" key="1">
    <source>
        <dbReference type="ARBA" id="ARBA00022450"/>
    </source>
</evidence>
<dbReference type="Pfam" id="PF08659">
    <property type="entry name" value="KR"/>
    <property type="match status" value="1"/>
</dbReference>
<accession>A0A1I5IEH4</accession>
<dbReference type="Pfam" id="PF21089">
    <property type="entry name" value="PKS_DH_N"/>
    <property type="match status" value="1"/>
</dbReference>
<dbReference type="SUPFAM" id="SSF53901">
    <property type="entry name" value="Thiolase-like"/>
    <property type="match status" value="1"/>
</dbReference>
<dbReference type="InterPro" id="IPR032821">
    <property type="entry name" value="PKS_assoc"/>
</dbReference>
<dbReference type="GO" id="GO:0005737">
    <property type="term" value="C:cytoplasm"/>
    <property type="evidence" value="ECO:0007669"/>
    <property type="project" value="TreeGrafter"/>
</dbReference>
<evidence type="ECO:0000256" key="5">
    <source>
        <dbReference type="SAM" id="MobiDB-lite"/>
    </source>
</evidence>
<dbReference type="InterPro" id="IPR014031">
    <property type="entry name" value="Ketoacyl_synth_C"/>
</dbReference>
<dbReference type="Pfam" id="PF02801">
    <property type="entry name" value="Ketoacyl-synt_C"/>
    <property type="match status" value="1"/>
</dbReference>
<dbReference type="InParanoid" id="A0A1I5IEH4"/>
<dbReference type="Pfam" id="PF14765">
    <property type="entry name" value="PS-DH"/>
    <property type="match status" value="1"/>
</dbReference>
<dbReference type="GO" id="GO:0071770">
    <property type="term" value="P:DIM/DIP cell wall layer assembly"/>
    <property type="evidence" value="ECO:0007669"/>
    <property type="project" value="TreeGrafter"/>
</dbReference>
<dbReference type="InterPro" id="IPR014030">
    <property type="entry name" value="Ketoacyl_synth_N"/>
</dbReference>
<dbReference type="SMART" id="SM00825">
    <property type="entry name" value="PKS_KS"/>
    <property type="match status" value="1"/>
</dbReference>
<evidence type="ECO:0000313" key="9">
    <source>
        <dbReference type="Proteomes" id="UP000183413"/>
    </source>
</evidence>
<dbReference type="SUPFAM" id="SSF51735">
    <property type="entry name" value="NAD(P)-binding Rossmann-fold domains"/>
    <property type="match status" value="2"/>
</dbReference>
<dbReference type="Gene3D" id="3.40.366.10">
    <property type="entry name" value="Malonyl-Coenzyme A Acyl Carrier Protein, domain 2"/>
    <property type="match status" value="1"/>
</dbReference>
<dbReference type="Pfam" id="PF00698">
    <property type="entry name" value="Acyl_transf_1"/>
    <property type="match status" value="1"/>
</dbReference>
<dbReference type="PANTHER" id="PTHR43775:SF37">
    <property type="entry name" value="SI:DKEY-61P9.11"/>
    <property type="match status" value="1"/>
</dbReference>
<dbReference type="InterPro" id="IPR049552">
    <property type="entry name" value="PKS_DH_N"/>
</dbReference>
<feature type="region of interest" description="N-terminal hotdog fold" evidence="4">
    <location>
        <begin position="1163"/>
        <end position="1284"/>
    </location>
</feature>
<dbReference type="Pfam" id="PF00109">
    <property type="entry name" value="ketoacyl-synt"/>
    <property type="match status" value="2"/>
</dbReference>
<dbReference type="SMART" id="SM00826">
    <property type="entry name" value="PKS_DH"/>
    <property type="match status" value="1"/>
</dbReference>
<dbReference type="InterPro" id="IPR020807">
    <property type="entry name" value="PKS_DH"/>
</dbReference>
<dbReference type="CDD" id="cd00833">
    <property type="entry name" value="PKS"/>
    <property type="match status" value="1"/>
</dbReference>
<sequence length="1507" mass="155897">MTGDLIAVVGMACRLPGARDLEEYWANLASGVESRPSPPAGGPRTGPRTPDADLFDADLFGMTADEARLCDPQTRIFIETCHAALENAGYDPFGIDESAGVFGSAGPADHLATLTSYTLDLHGPSMTVLTACSGSLVAAHLAAQSLRAGDCDLAIAGGSVVGPPLGHGRRTDGLRSTTGMVSGSGAGVVVLRRLADAIAAGDAVRAVIRGSAVNNDGADKASFSAQSVSWQAAVIAEAMALARVHPAEVGYVETNATGRPLGDPAEVGALAEAFAMLADDRPPRPGTVIGSVKCNIGHLATMTGMAGLIKTVLMLEREAIVPTIGMTRSAPRPGLASAPFTIATELRHWPREAGRPRVASVSASGIGGTNVHMVVGDVPDPDPLPAPAPGTPPHVVVLSTRSNRATEELRAGLAGHFATHGDERFADAVATLQHGRTAHPVRLAAVCTDSVDAANALTDPARQLTGRAGDASTVLLFSGMDTLPPRAAIALYGSVRAFTVAMDECLELFERAGARRLYDTWHADRPATDPAVVEPLLFAMQCALDAMWRDFGVEPHAVLGYGLGEITAATVAGLLDLPAAVEAVCARAMVGYPGGDAREAAARWAAAIAAAPVQPPRVPIYSGTTGRRVTDLENIDPGLLTGRSMRPEPLGQALRAVLDPPGRLLLDVGPGTALGDPVAVDPQAPVVAGSPAGKEGLDGIAHAVAELWVNGVEVDWEAAGHPAPSRRVALPGYPYQRDRYRIDPPDDTGSHGGPQRLQAVDTVTSAGTGTGEPSPFSTVEWMRRPRPETANGGSGNALVLSPDDGEQAERVLLALRLAGYRTTVVRRGAGFAETDAGFVIGGAGDLRRVGLVMEENGERPDAFVHAAGLAAPPAAGSTVLPARVDEMAESHVAFAELATGRRSGPGTPTFHVLTNGAVDISGDDRVDPARAVLLGLARDLLGAASGMRGGVIDIGDRVRRADIAAELRLGHPALLVALRGRNRWLPVGCPLVLPATGSDVLREGGVYVVTGGLDGPGLAVARALGDRLRARGVDLHPLAADLGDRDALRGELAALTARLGPVNGLFHLSHDDEPATISFPEAAAVSVRKALGSANLAEVFADAPPLDLTVLFSGRTGRPTDAAGDAVLDAMAVPPPSFGRPVSISCPVPPDLTPTDLTPTDTAPTDTMAEPELPAAAMTWEMEFSASTHWTLDEHRMGQTPVMPETAWLDLVIRLFGERSADSGAAVELRDVAFHEPFTVQGTRSAHVTLAPSDGGYEFAIRSTAEDGRVPHVTGWIFGHDGSAPVADLAALTTRMTETGRRAHLPEGHPFTVGPRWHNVTATAQAGREKLVAVTLMNAFAADISEHRLHPALLDTATAAMLAAGEGSLAPAAIGRMRVYGDLPAGFHSHLRRGSSTATPTATGDIELIAPDGTVLVSIDGFTVRERATGHGRTGPAATDARPANLTSSRPGLDPVECAQVVVRALAGQAEGAIIVSPDAGRWPAADPGEGTTAHPPAPARPTGRNR</sequence>
<feature type="domain" description="Ketosynthase family 3 (KS3)" evidence="6">
    <location>
        <begin position="3"/>
        <end position="377"/>
    </location>
</feature>
<dbReference type="InterPro" id="IPR036291">
    <property type="entry name" value="NAD(P)-bd_dom_sf"/>
</dbReference>
<dbReference type="GO" id="GO:0006633">
    <property type="term" value="P:fatty acid biosynthetic process"/>
    <property type="evidence" value="ECO:0007669"/>
    <property type="project" value="TreeGrafter"/>
</dbReference>
<feature type="region of interest" description="Disordered" evidence="5">
    <location>
        <begin position="31"/>
        <end position="51"/>
    </location>
</feature>
<dbReference type="Gene3D" id="3.40.50.720">
    <property type="entry name" value="NAD(P)-binding Rossmann-like Domain"/>
    <property type="match status" value="2"/>
</dbReference>
<dbReference type="SMART" id="SM00822">
    <property type="entry name" value="PKS_KR"/>
    <property type="match status" value="1"/>
</dbReference>
<dbReference type="STRING" id="1993.SAMN04489713_107294"/>
<dbReference type="Gene3D" id="3.10.129.110">
    <property type="entry name" value="Polyketide synthase dehydratase"/>
    <property type="match status" value="1"/>
</dbReference>
<feature type="region of interest" description="Disordered" evidence="5">
    <location>
        <begin position="1427"/>
        <end position="1452"/>
    </location>
</feature>
<evidence type="ECO:0000259" key="6">
    <source>
        <dbReference type="PROSITE" id="PS52004"/>
    </source>
</evidence>
<dbReference type="Gene3D" id="3.40.47.10">
    <property type="match status" value="1"/>
</dbReference>
<dbReference type="Pfam" id="PF16197">
    <property type="entry name" value="KAsynt_C_assoc"/>
    <property type="match status" value="1"/>
</dbReference>
<evidence type="ECO:0000313" key="8">
    <source>
        <dbReference type="EMBL" id="SFO58995.1"/>
    </source>
</evidence>
<dbReference type="RefSeq" id="WP_075022020.1">
    <property type="nucleotide sequence ID" value="NZ_FOVH01000007.1"/>
</dbReference>
<dbReference type="SMART" id="SM00827">
    <property type="entry name" value="PKS_AT"/>
    <property type="match status" value="1"/>
</dbReference>
<dbReference type="InterPro" id="IPR014043">
    <property type="entry name" value="Acyl_transferase_dom"/>
</dbReference>
<feature type="active site" description="Proton donor; for dehydratase activity" evidence="4">
    <location>
        <position position="1355"/>
    </location>
</feature>